<keyword evidence="1" id="KW-0547">Nucleotide-binding</keyword>
<evidence type="ECO:0000313" key="4">
    <source>
        <dbReference type="EMBL" id="ADI90976.1"/>
    </source>
</evidence>
<feature type="domain" description="ABC transporter" evidence="3">
    <location>
        <begin position="8"/>
        <end position="245"/>
    </location>
</feature>
<dbReference type="PANTHER" id="PTHR43038">
    <property type="entry name" value="ATP-BINDING CASSETTE, SUB-FAMILY H, MEMBER 1"/>
    <property type="match status" value="1"/>
</dbReference>
<dbReference type="EMBL" id="CP002080">
    <property type="protein sequence ID" value="ADI90976.1"/>
    <property type="molecule type" value="Genomic_DNA"/>
</dbReference>
<dbReference type="RefSeq" id="WP_013198024.1">
    <property type="nucleotide sequence ID" value="NC_014259.1"/>
</dbReference>
<dbReference type="InterPro" id="IPR017871">
    <property type="entry name" value="ABC_transporter-like_CS"/>
</dbReference>
<evidence type="ECO:0000256" key="2">
    <source>
        <dbReference type="ARBA" id="ARBA00022840"/>
    </source>
</evidence>
<dbReference type="PROSITE" id="PS00211">
    <property type="entry name" value="ABC_TRANSPORTER_1"/>
    <property type="match status" value="1"/>
</dbReference>
<dbReference type="InterPro" id="IPR003439">
    <property type="entry name" value="ABC_transporter-like_ATP-bd"/>
</dbReference>
<feature type="domain" description="ABC transporter" evidence="3">
    <location>
        <begin position="342"/>
        <end position="569"/>
    </location>
</feature>
<dbReference type="AlphaFoldDB" id="A0AAN0UDC2"/>
<organism evidence="4 5">
    <name type="scientific">Acinetobacter oleivorans (strain JCM 16667 / KCTC 23045 / DR1)</name>
    <dbReference type="NCBI Taxonomy" id="436717"/>
    <lineage>
        <taxon>Bacteria</taxon>
        <taxon>Pseudomonadati</taxon>
        <taxon>Pseudomonadota</taxon>
        <taxon>Gammaproteobacteria</taxon>
        <taxon>Moraxellales</taxon>
        <taxon>Moraxellaceae</taxon>
        <taxon>Acinetobacter</taxon>
    </lineage>
</organism>
<evidence type="ECO:0000313" key="5">
    <source>
        <dbReference type="Proteomes" id="UP000000392"/>
    </source>
</evidence>
<evidence type="ECO:0000256" key="1">
    <source>
        <dbReference type="ARBA" id="ARBA00022741"/>
    </source>
</evidence>
<dbReference type="InterPro" id="IPR027417">
    <property type="entry name" value="P-loop_NTPase"/>
</dbReference>
<dbReference type="SUPFAM" id="SSF52540">
    <property type="entry name" value="P-loop containing nucleoside triphosphate hydrolases"/>
    <property type="match status" value="2"/>
</dbReference>
<dbReference type="PANTHER" id="PTHR43038:SF3">
    <property type="entry name" value="ABC TRANSPORTER G FAMILY MEMBER 20 ISOFORM X1"/>
    <property type="match status" value="1"/>
</dbReference>
<accession>A0AAN0UDC2</accession>
<dbReference type="PROSITE" id="PS50893">
    <property type="entry name" value="ABC_TRANSPORTER_2"/>
    <property type="match status" value="2"/>
</dbReference>
<sequence length="587" mass="64814">MTDGTVVVQAQNLFMTFKAESKKTAEITAIVDLNMQINNGELTALVGPDGSGKTTLLRLIAGLYKATSGSLNVLGIEVSKNPQAVQDRISYMPQRFGLYEDLSVQENLDLYADLHGVSKDVRGQRFKRLLEITDLTQFTQRLAGQLSGGMKQKLGLACTLVRSPELLLLDEPSVGVDPLSRRDLWIIIEQLVQEENLSVIISTAYMDEAEKCAHVYIMHEGKILKQGSPEQLKEIVSGQTWNIKPSELIKARTLQAQLLDNHVEIIDAVPKGEQVNFISRQKELSADILPEGLKANVRPAELEDAFMLLLQQTQKQPKHIPISEQAFQLEQNNNSKSEQPIIVVKDLVRTFGDFTAVANTSFTVQRGEIFGLLGPNGAGKTTTFRMLCGLLPASSGYLEVAGKNLRTARAEARAKVGYVSQKFALYSNLTVLENLKFFGGAYGLSGKKLNQQIDKALQQYDLKPHSKSGDLPGGYKQRLSMAAALLHEPEILFLDEPTSGIDPLARRSFWYSIGELANQGITIIITTHFMEEAEYCDRIAIQDVGKLLALGSPQQVRKLASKDKHIADMNEAFIAIVEQARALRHAG</sequence>
<gene>
    <name evidence="4" type="ordered locus">AOLE_10435</name>
</gene>
<dbReference type="GO" id="GO:0016887">
    <property type="term" value="F:ATP hydrolysis activity"/>
    <property type="evidence" value="ECO:0007669"/>
    <property type="project" value="InterPro"/>
</dbReference>
<dbReference type="InterPro" id="IPR003593">
    <property type="entry name" value="AAA+_ATPase"/>
</dbReference>
<dbReference type="Pfam" id="PF00005">
    <property type="entry name" value="ABC_tran"/>
    <property type="match status" value="2"/>
</dbReference>
<dbReference type="SMART" id="SM00382">
    <property type="entry name" value="AAA"/>
    <property type="match status" value="2"/>
</dbReference>
<name>A0AAN0UDC2_ACISD</name>
<dbReference type="GeneID" id="9382509"/>
<dbReference type="GO" id="GO:0005524">
    <property type="term" value="F:ATP binding"/>
    <property type="evidence" value="ECO:0007669"/>
    <property type="project" value="UniProtKB-KW"/>
</dbReference>
<evidence type="ECO:0000259" key="3">
    <source>
        <dbReference type="PROSITE" id="PS50893"/>
    </source>
</evidence>
<dbReference type="Gene3D" id="3.40.50.300">
    <property type="entry name" value="P-loop containing nucleotide triphosphate hydrolases"/>
    <property type="match status" value="2"/>
</dbReference>
<protein>
    <submittedName>
        <fullName evidence="4">ABC transporter ATP-binding protein</fullName>
    </submittedName>
</protein>
<reference evidence="4 5" key="1">
    <citation type="journal article" date="2010" name="J. Bacteriol.">
        <title>Complete genome sequence of the diesel-degrading Acinetobacter sp. strain DR1.</title>
        <authorList>
            <person name="Jung J."/>
            <person name="Baek J.H."/>
            <person name="Park W."/>
        </authorList>
    </citation>
    <scope>NUCLEOTIDE SEQUENCE [LARGE SCALE GENOMIC DNA]</scope>
    <source>
        <strain evidence="5">JCM 16667 / KCTC 23045 / DR1</strain>
    </source>
</reference>
<proteinExistence type="predicted"/>
<keyword evidence="2 4" id="KW-0067">ATP-binding</keyword>
<dbReference type="KEGG" id="acd:AOLE_10435"/>
<dbReference type="Proteomes" id="UP000000392">
    <property type="component" value="Chromosome"/>
</dbReference>